<dbReference type="Proteomes" id="UP000027037">
    <property type="component" value="Unassembled WGS sequence"/>
</dbReference>
<name>A0A062U878_9PROT</name>
<dbReference type="RefSeq" id="WP_034798122.1">
    <property type="nucleotide sequence ID" value="NZ_AWFF01000063.1"/>
</dbReference>
<comment type="caution">
    <text evidence="1">The sequence shown here is derived from an EMBL/GenBank/DDBJ whole genome shotgun (WGS) entry which is preliminary data.</text>
</comment>
<protein>
    <submittedName>
        <fullName evidence="1">Uncharacterized protein</fullName>
    </submittedName>
</protein>
<dbReference type="NCBIfam" id="TIGR02532">
    <property type="entry name" value="IV_pilin_GFxxxE"/>
    <property type="match status" value="1"/>
</dbReference>
<dbReference type="Pfam" id="PF07963">
    <property type="entry name" value="N_methyl"/>
    <property type="match status" value="1"/>
</dbReference>
<evidence type="ECO:0000313" key="1">
    <source>
        <dbReference type="EMBL" id="KCZ52819.1"/>
    </source>
</evidence>
<dbReference type="AlphaFoldDB" id="A0A062U878"/>
<reference evidence="1 2" key="1">
    <citation type="journal article" date="2014" name="Antonie Van Leeuwenhoek">
        <title>Hyphomonas beringensis sp. nov. and Hyphomonas chukchiensis sp. nov., isolated from surface seawater of the Bering Sea and Chukchi Sea.</title>
        <authorList>
            <person name="Li C."/>
            <person name="Lai Q."/>
            <person name="Li G."/>
            <person name="Dong C."/>
            <person name="Wang J."/>
            <person name="Liao Y."/>
            <person name="Shao Z."/>
        </authorList>
    </citation>
    <scope>NUCLEOTIDE SEQUENCE [LARGE SCALE GENOMIC DNA]</scope>
    <source>
        <strain evidence="1 2">25B14_1</strain>
    </source>
</reference>
<keyword evidence="2" id="KW-1185">Reference proteome</keyword>
<gene>
    <name evidence="1" type="ORF">HY29_17920</name>
</gene>
<dbReference type="InterPro" id="IPR012902">
    <property type="entry name" value="N_methyl_site"/>
</dbReference>
<accession>A0A062U878</accession>
<evidence type="ECO:0000313" key="2">
    <source>
        <dbReference type="Proteomes" id="UP000027037"/>
    </source>
</evidence>
<dbReference type="EMBL" id="AWFF01000063">
    <property type="protein sequence ID" value="KCZ52819.1"/>
    <property type="molecule type" value="Genomic_DNA"/>
</dbReference>
<dbReference type="STRING" id="1280946.HY29_17920"/>
<organism evidence="1 2">
    <name type="scientific">Hyphomonas beringensis</name>
    <dbReference type="NCBI Taxonomy" id="1280946"/>
    <lineage>
        <taxon>Bacteria</taxon>
        <taxon>Pseudomonadati</taxon>
        <taxon>Pseudomonadota</taxon>
        <taxon>Alphaproteobacteria</taxon>
        <taxon>Hyphomonadales</taxon>
        <taxon>Hyphomonadaceae</taxon>
        <taxon>Hyphomonas</taxon>
    </lineage>
</organism>
<sequence length="106" mass="11740">MRQEGFTVTEMLAALVILSLAMIPLGEAIRHVTSIWQQTEQSIDRVNHLTELATEFEVSQSLHLDDKTSAKAPALETDSGSDLSLIDPKIDQSADCIFDLVGRRCR</sequence>
<proteinExistence type="predicted"/>